<accession>A0A4C1VJ74</accession>
<dbReference type="Proteomes" id="UP000299102">
    <property type="component" value="Unassembled WGS sequence"/>
</dbReference>
<name>A0A4C1VJ74_EUMVA</name>
<protein>
    <submittedName>
        <fullName evidence="1">Uncharacterized protein</fullName>
    </submittedName>
</protein>
<evidence type="ECO:0000313" key="1">
    <source>
        <dbReference type="EMBL" id="GBP38639.1"/>
    </source>
</evidence>
<dbReference type="AlphaFoldDB" id="A0A4C1VJ74"/>
<evidence type="ECO:0000313" key="2">
    <source>
        <dbReference type="Proteomes" id="UP000299102"/>
    </source>
</evidence>
<sequence length="188" mass="20214">MYLRSYSNSKHDLLHSKGVVLIFKYVCVCYVPVVCPGERAHGLRGSAAAPRAMMAAMEKSVARVLLSSGEPASILPSAGRQRASPATSMGGPPSTAVVAAFRPAADRAGHPPICTVVPSSTARRRRAATPHQLHGGRLCVRDLNISAKVLEGRFEIPTSRSFSKNANRSPALQHPVYKKYCHRTSTAR</sequence>
<comment type="caution">
    <text evidence="1">The sequence shown here is derived from an EMBL/GenBank/DDBJ whole genome shotgun (WGS) entry which is preliminary data.</text>
</comment>
<proteinExistence type="predicted"/>
<organism evidence="1 2">
    <name type="scientific">Eumeta variegata</name>
    <name type="common">Bagworm moth</name>
    <name type="synonym">Eumeta japonica</name>
    <dbReference type="NCBI Taxonomy" id="151549"/>
    <lineage>
        <taxon>Eukaryota</taxon>
        <taxon>Metazoa</taxon>
        <taxon>Ecdysozoa</taxon>
        <taxon>Arthropoda</taxon>
        <taxon>Hexapoda</taxon>
        <taxon>Insecta</taxon>
        <taxon>Pterygota</taxon>
        <taxon>Neoptera</taxon>
        <taxon>Endopterygota</taxon>
        <taxon>Lepidoptera</taxon>
        <taxon>Glossata</taxon>
        <taxon>Ditrysia</taxon>
        <taxon>Tineoidea</taxon>
        <taxon>Psychidae</taxon>
        <taxon>Oiketicinae</taxon>
        <taxon>Eumeta</taxon>
    </lineage>
</organism>
<reference evidence="1 2" key="1">
    <citation type="journal article" date="2019" name="Commun. Biol.">
        <title>The bagworm genome reveals a unique fibroin gene that provides high tensile strength.</title>
        <authorList>
            <person name="Kono N."/>
            <person name="Nakamura H."/>
            <person name="Ohtoshi R."/>
            <person name="Tomita M."/>
            <person name="Numata K."/>
            <person name="Arakawa K."/>
        </authorList>
    </citation>
    <scope>NUCLEOTIDE SEQUENCE [LARGE SCALE GENOMIC DNA]</scope>
</reference>
<gene>
    <name evidence="1" type="ORF">EVAR_27826_1</name>
</gene>
<keyword evidence="2" id="KW-1185">Reference proteome</keyword>
<dbReference type="EMBL" id="BGZK01000352">
    <property type="protein sequence ID" value="GBP38639.1"/>
    <property type="molecule type" value="Genomic_DNA"/>
</dbReference>